<dbReference type="STRING" id="420778.A0A1S8BLT4"/>
<keyword evidence="2" id="KW-0690">Ribosome biogenesis</keyword>
<dbReference type="InterPro" id="IPR007529">
    <property type="entry name" value="Znf_HIT"/>
</dbReference>
<gene>
    <name evidence="16" type="ORF">BK809_0003152</name>
</gene>
<evidence type="ECO:0000256" key="13">
    <source>
        <dbReference type="PROSITE-ProRule" id="PRU00453"/>
    </source>
</evidence>
<dbReference type="Proteomes" id="UP000190776">
    <property type="component" value="Unassembled WGS sequence"/>
</dbReference>
<feature type="domain" description="HIT-type" evidence="15">
    <location>
        <begin position="11"/>
        <end position="45"/>
    </location>
</feature>
<comment type="function">
    <text evidence="8">Required for box C/D snoRNAs accumulation involved in snoRNA processing, snoRNA transport to the nucleolus and ribosome biogenesis.</text>
</comment>
<comment type="caution">
    <text evidence="16">The sequence shown here is derived from an EMBL/GenBank/DDBJ whole genome shotgun (WGS) entry which is preliminary data.</text>
</comment>
<dbReference type="GO" id="GO:0070761">
    <property type="term" value="C:pre-snoRNP complex"/>
    <property type="evidence" value="ECO:0007669"/>
    <property type="project" value="TreeGrafter"/>
</dbReference>
<keyword evidence="3" id="KW-0597">Phosphoprotein</keyword>
<evidence type="ECO:0000259" key="15">
    <source>
        <dbReference type="PROSITE" id="PS51083"/>
    </source>
</evidence>
<comment type="similarity">
    <text evidence="9">Belongs to the BCD1 family.</text>
</comment>
<dbReference type="GO" id="GO:0000463">
    <property type="term" value="P:maturation of LSU-rRNA from tricistronic rRNA transcript (SSU-rRNA, 5.8S rRNA, LSU-rRNA)"/>
    <property type="evidence" value="ECO:0007669"/>
    <property type="project" value="TreeGrafter"/>
</dbReference>
<keyword evidence="7" id="KW-0832">Ubl conjugation</keyword>
<evidence type="ECO:0000256" key="11">
    <source>
        <dbReference type="ARBA" id="ARBA00068630"/>
    </source>
</evidence>
<name>A0A1S8BLT4_9PEZI</name>
<evidence type="ECO:0000256" key="14">
    <source>
        <dbReference type="SAM" id="MobiDB-lite"/>
    </source>
</evidence>
<protein>
    <recommendedName>
        <fullName evidence="11">Box C/D snoRNA protein 1</fullName>
    </recommendedName>
    <alternativeName>
        <fullName evidence="12">Zinc finger HIT domain-containing protein 6</fullName>
    </alternativeName>
</protein>
<dbReference type="FunFam" id="3.30.60.190:FF:000001">
    <property type="entry name" value="box C/D snoRNA protein 1"/>
    <property type="match status" value="1"/>
</dbReference>
<evidence type="ECO:0000256" key="8">
    <source>
        <dbReference type="ARBA" id="ARBA00049598"/>
    </source>
</evidence>
<keyword evidence="5 13" id="KW-0863">Zinc-finger</keyword>
<feature type="compositionally biased region" description="Polar residues" evidence="14">
    <location>
        <begin position="181"/>
        <end position="191"/>
    </location>
</feature>
<keyword evidence="4" id="KW-0479">Metal-binding</keyword>
<dbReference type="GO" id="GO:0005634">
    <property type="term" value="C:nucleus"/>
    <property type="evidence" value="ECO:0007669"/>
    <property type="project" value="TreeGrafter"/>
</dbReference>
<evidence type="ECO:0000313" key="17">
    <source>
        <dbReference type="Proteomes" id="UP000190776"/>
    </source>
</evidence>
<dbReference type="SUPFAM" id="SSF144232">
    <property type="entry name" value="HIT/MYND zinc finger-like"/>
    <property type="match status" value="1"/>
</dbReference>
<dbReference type="InterPro" id="IPR051639">
    <property type="entry name" value="BCD1"/>
</dbReference>
<evidence type="ECO:0000256" key="6">
    <source>
        <dbReference type="ARBA" id="ARBA00022833"/>
    </source>
</evidence>
<dbReference type="PROSITE" id="PS51083">
    <property type="entry name" value="ZF_HIT"/>
    <property type="match status" value="1"/>
</dbReference>
<dbReference type="PANTHER" id="PTHR13483">
    <property type="entry name" value="BOX C_D SNORNA PROTEIN 1-RELATED"/>
    <property type="match status" value="1"/>
</dbReference>
<dbReference type="PANTHER" id="PTHR13483:SF11">
    <property type="entry name" value="ZINC FINGER HIT DOMAIN-CONTAINING PROTEIN 3"/>
    <property type="match status" value="1"/>
</dbReference>
<evidence type="ECO:0000256" key="7">
    <source>
        <dbReference type="ARBA" id="ARBA00022843"/>
    </source>
</evidence>
<feature type="compositionally biased region" description="Basic and acidic residues" evidence="14">
    <location>
        <begin position="370"/>
        <end position="379"/>
    </location>
</feature>
<dbReference type="EMBL" id="MSZU01000075">
    <property type="protein sequence ID" value="OMP88395.1"/>
    <property type="molecule type" value="Genomic_DNA"/>
</dbReference>
<accession>A0A1S8BLT4</accession>
<dbReference type="InterPro" id="IPR057721">
    <property type="entry name" value="BCD1_alpha/beta"/>
</dbReference>
<reference evidence="16 17" key="1">
    <citation type="submission" date="2017-01" db="EMBL/GenBank/DDBJ databases">
        <title>Draft genome sequence of Diplodia seriata F98.1, a fungal species involved in grapevine trunk diseases.</title>
        <authorList>
            <person name="Robert-Siegwald G."/>
            <person name="Vallet J."/>
            <person name="Abou-Mansour E."/>
            <person name="Xu J."/>
            <person name="Rey P."/>
            <person name="Bertsch C."/>
            <person name="Rego C."/>
            <person name="Larignon P."/>
            <person name="Fontaine F."/>
            <person name="Lebrun M.-H."/>
        </authorList>
    </citation>
    <scope>NUCLEOTIDE SEQUENCE [LARGE SCALE GENOMIC DNA]</scope>
    <source>
        <strain evidence="16 17">F98.1</strain>
    </source>
</reference>
<feature type="compositionally biased region" description="Polar residues" evidence="14">
    <location>
        <begin position="203"/>
        <end position="243"/>
    </location>
</feature>
<evidence type="ECO:0000313" key="16">
    <source>
        <dbReference type="EMBL" id="OMP88395.1"/>
    </source>
</evidence>
<feature type="region of interest" description="Disordered" evidence="14">
    <location>
        <begin position="369"/>
        <end position="394"/>
    </location>
</feature>
<dbReference type="OrthoDB" id="272357at2759"/>
<keyword evidence="1" id="KW-1017">Isopeptide bond</keyword>
<sequence length="409" mass="44878">MADDALLSDLCSICNRNAPKYRCPRDSVRTCSLPCYKRHQQWAQCSGKRDPAAFVKRNELATPSGIDHDYNFLTGIERGLQRADENAEAQSHKNKKYEQDQAKLQRYLQSNRIIVDRAPIGMTRQKTNRTRMTKKGHVRWSVEWLHDDGSRDLQEAEADMTLTDSYATLSLERSRKRKRTQQGSDGLQNPSKHSKDGHVSIQAAESHQPSQLGQPASGPTSDDTQAVVSGVSTSAEQSKQECCSAQPAPEASTAASVPGKAAGEKHSDQAPQTHTPLFSFYLLKPHTPSSQPRVLIPLDSSSTLTAALSTQVVLEYPTIKVVARQATDAPLPEGFMLEEDYIRQTKQDVQELEALIGPDGQVMTAAKVRRGNDPGDETHGNVSSGAGDGGPVDDKKLLEVLARDLNARK</sequence>
<dbReference type="Pfam" id="PF25790">
    <property type="entry name" value="BCD1"/>
    <property type="match status" value="1"/>
</dbReference>
<evidence type="ECO:0000256" key="5">
    <source>
        <dbReference type="ARBA" id="ARBA00022771"/>
    </source>
</evidence>
<dbReference type="GO" id="GO:0048254">
    <property type="term" value="P:snoRNA localization"/>
    <property type="evidence" value="ECO:0007669"/>
    <property type="project" value="TreeGrafter"/>
</dbReference>
<evidence type="ECO:0000256" key="1">
    <source>
        <dbReference type="ARBA" id="ARBA00022499"/>
    </source>
</evidence>
<dbReference type="GO" id="GO:0008270">
    <property type="term" value="F:zinc ion binding"/>
    <property type="evidence" value="ECO:0007669"/>
    <property type="project" value="UniProtKB-UniRule"/>
</dbReference>
<evidence type="ECO:0000256" key="2">
    <source>
        <dbReference type="ARBA" id="ARBA00022517"/>
    </source>
</evidence>
<dbReference type="GO" id="GO:0000492">
    <property type="term" value="P:box C/D snoRNP assembly"/>
    <property type="evidence" value="ECO:0007669"/>
    <property type="project" value="TreeGrafter"/>
</dbReference>
<keyword evidence="6" id="KW-0862">Zinc</keyword>
<evidence type="ECO:0000256" key="9">
    <source>
        <dbReference type="ARBA" id="ARBA00049654"/>
    </source>
</evidence>
<dbReference type="Pfam" id="PF04438">
    <property type="entry name" value="zf-HIT"/>
    <property type="match status" value="1"/>
</dbReference>
<organism evidence="16 17">
    <name type="scientific">Diplodia seriata</name>
    <dbReference type="NCBI Taxonomy" id="420778"/>
    <lineage>
        <taxon>Eukaryota</taxon>
        <taxon>Fungi</taxon>
        <taxon>Dikarya</taxon>
        <taxon>Ascomycota</taxon>
        <taxon>Pezizomycotina</taxon>
        <taxon>Dothideomycetes</taxon>
        <taxon>Dothideomycetes incertae sedis</taxon>
        <taxon>Botryosphaeriales</taxon>
        <taxon>Botryosphaeriaceae</taxon>
        <taxon>Diplodia</taxon>
    </lineage>
</organism>
<dbReference type="Gene3D" id="3.30.60.190">
    <property type="match status" value="1"/>
</dbReference>
<evidence type="ECO:0000256" key="10">
    <source>
        <dbReference type="ARBA" id="ARBA00061949"/>
    </source>
</evidence>
<feature type="region of interest" description="Disordered" evidence="14">
    <location>
        <begin position="168"/>
        <end position="272"/>
    </location>
</feature>
<comment type="subunit">
    <text evidence="10">Interacts with FBL, SNU13, NOP58, NUFIP1, RUVBL1, RUVBL2 and TAF9. Interacts (via HIT-type zinc finger) with the RUVBL1/RUVBL2 complex in the presence of ADP.</text>
</comment>
<dbReference type="CDD" id="cd23023">
    <property type="entry name" value="zf-HIT_BCD1"/>
    <property type="match status" value="1"/>
</dbReference>
<evidence type="ECO:0000256" key="3">
    <source>
        <dbReference type="ARBA" id="ARBA00022553"/>
    </source>
</evidence>
<proteinExistence type="inferred from homology"/>
<dbReference type="AlphaFoldDB" id="A0A1S8BLT4"/>
<evidence type="ECO:0000256" key="12">
    <source>
        <dbReference type="ARBA" id="ARBA00077531"/>
    </source>
</evidence>
<evidence type="ECO:0000256" key="4">
    <source>
        <dbReference type="ARBA" id="ARBA00022723"/>
    </source>
</evidence>